<evidence type="ECO:0000313" key="1">
    <source>
        <dbReference type="EMBL" id="MET3589262.1"/>
    </source>
</evidence>
<name>A0ABV2HFS9_9HYPH</name>
<comment type="caution">
    <text evidence="1">The sequence shown here is derived from an EMBL/GenBank/DDBJ whole genome shotgun (WGS) entry which is preliminary data.</text>
</comment>
<accession>A0ABV2HFS9</accession>
<gene>
    <name evidence="1" type="ORF">ABID23_000332</name>
</gene>
<protein>
    <submittedName>
        <fullName evidence="1">Uncharacterized protein</fullName>
    </submittedName>
</protein>
<sequence length="56" mass="5849">MGGNRVEGACRENSERGKCEGVNVEKIVCVWDRVWGSSGKDSGGGIVCGEMLGGEC</sequence>
<organism evidence="1 2">
    <name type="scientific">Bartonella silvatica</name>
    <dbReference type="NCBI Taxonomy" id="357760"/>
    <lineage>
        <taxon>Bacteria</taxon>
        <taxon>Pseudomonadati</taxon>
        <taxon>Pseudomonadota</taxon>
        <taxon>Alphaproteobacteria</taxon>
        <taxon>Hyphomicrobiales</taxon>
        <taxon>Bartonellaceae</taxon>
        <taxon>Bartonella</taxon>
    </lineage>
</organism>
<dbReference type="EMBL" id="JBEPLI010000001">
    <property type="protein sequence ID" value="MET3589262.1"/>
    <property type="molecule type" value="Genomic_DNA"/>
</dbReference>
<dbReference type="Proteomes" id="UP001549086">
    <property type="component" value="Unassembled WGS sequence"/>
</dbReference>
<keyword evidence="2" id="KW-1185">Reference proteome</keyword>
<reference evidence="1 2" key="1">
    <citation type="submission" date="2024-06" db="EMBL/GenBank/DDBJ databases">
        <title>Genomic Encyclopedia of Type Strains, Phase IV (KMG-IV): sequencing the most valuable type-strain genomes for metagenomic binning, comparative biology and taxonomic classification.</title>
        <authorList>
            <person name="Goeker M."/>
        </authorList>
    </citation>
    <scope>NUCLEOTIDE SEQUENCE [LARGE SCALE GENOMIC DNA]</scope>
    <source>
        <strain evidence="1 2">DSM 23649</strain>
    </source>
</reference>
<evidence type="ECO:0000313" key="2">
    <source>
        <dbReference type="Proteomes" id="UP001549086"/>
    </source>
</evidence>
<proteinExistence type="predicted"/>